<keyword evidence="2" id="KW-1185">Reference proteome</keyword>
<name>A0ACB6QBP1_9PLEO</name>
<comment type="caution">
    <text evidence="1">The sequence shown here is derived from an EMBL/GenBank/DDBJ whole genome shotgun (WGS) entry which is preliminary data.</text>
</comment>
<evidence type="ECO:0000313" key="1">
    <source>
        <dbReference type="EMBL" id="KAF2464326.1"/>
    </source>
</evidence>
<proteinExistence type="predicted"/>
<organism evidence="1 2">
    <name type="scientific">Lindgomyces ingoldianus</name>
    <dbReference type="NCBI Taxonomy" id="673940"/>
    <lineage>
        <taxon>Eukaryota</taxon>
        <taxon>Fungi</taxon>
        <taxon>Dikarya</taxon>
        <taxon>Ascomycota</taxon>
        <taxon>Pezizomycotina</taxon>
        <taxon>Dothideomycetes</taxon>
        <taxon>Pleosporomycetidae</taxon>
        <taxon>Pleosporales</taxon>
        <taxon>Lindgomycetaceae</taxon>
        <taxon>Lindgomyces</taxon>
    </lineage>
</organism>
<reference evidence="1" key="1">
    <citation type="journal article" date="2020" name="Stud. Mycol.">
        <title>101 Dothideomycetes genomes: a test case for predicting lifestyles and emergence of pathogens.</title>
        <authorList>
            <person name="Haridas S."/>
            <person name="Albert R."/>
            <person name="Binder M."/>
            <person name="Bloem J."/>
            <person name="Labutti K."/>
            <person name="Salamov A."/>
            <person name="Andreopoulos B."/>
            <person name="Baker S."/>
            <person name="Barry K."/>
            <person name="Bills G."/>
            <person name="Bluhm B."/>
            <person name="Cannon C."/>
            <person name="Castanera R."/>
            <person name="Culley D."/>
            <person name="Daum C."/>
            <person name="Ezra D."/>
            <person name="Gonzalez J."/>
            <person name="Henrissat B."/>
            <person name="Kuo A."/>
            <person name="Liang C."/>
            <person name="Lipzen A."/>
            <person name="Lutzoni F."/>
            <person name="Magnuson J."/>
            <person name="Mondo S."/>
            <person name="Nolan M."/>
            <person name="Ohm R."/>
            <person name="Pangilinan J."/>
            <person name="Park H.-J."/>
            <person name="Ramirez L."/>
            <person name="Alfaro M."/>
            <person name="Sun H."/>
            <person name="Tritt A."/>
            <person name="Yoshinaga Y."/>
            <person name="Zwiers L.-H."/>
            <person name="Turgeon B."/>
            <person name="Goodwin S."/>
            <person name="Spatafora J."/>
            <person name="Crous P."/>
            <person name="Grigoriev I."/>
        </authorList>
    </citation>
    <scope>NUCLEOTIDE SEQUENCE</scope>
    <source>
        <strain evidence="1">ATCC 200398</strain>
    </source>
</reference>
<protein>
    <submittedName>
        <fullName evidence="1">Uncharacterized protein</fullName>
    </submittedName>
</protein>
<gene>
    <name evidence="1" type="ORF">BDR25DRAFT_98272</name>
</gene>
<accession>A0ACB6QBP1</accession>
<evidence type="ECO:0000313" key="2">
    <source>
        <dbReference type="Proteomes" id="UP000799755"/>
    </source>
</evidence>
<dbReference type="EMBL" id="MU003538">
    <property type="protein sequence ID" value="KAF2464326.1"/>
    <property type="molecule type" value="Genomic_DNA"/>
</dbReference>
<dbReference type="Proteomes" id="UP000799755">
    <property type="component" value="Unassembled WGS sequence"/>
</dbReference>
<sequence length="119" mass="13568">MGLHTWNGAITLGRAWLDHILVEQTFVVLVLLAWRLFAWDTYLPMSWGYFLLGHRLLLESRFMLCGIMGAGRYPVLTAFWFSGSIYSDLPFSFVPADPVLMEISLSWCPGFQEHPASVL</sequence>